<comment type="caution">
    <text evidence="1">The sequence shown here is derived from an EMBL/GenBank/DDBJ whole genome shotgun (WGS) entry which is preliminary data.</text>
</comment>
<reference evidence="2" key="1">
    <citation type="journal article" date="2019" name="Int. J. Syst. Evol. Microbiol.">
        <title>The Global Catalogue of Microorganisms (GCM) 10K type strain sequencing project: providing services to taxonomists for standard genome sequencing and annotation.</title>
        <authorList>
            <consortium name="The Broad Institute Genomics Platform"/>
            <consortium name="The Broad Institute Genome Sequencing Center for Infectious Disease"/>
            <person name="Wu L."/>
            <person name="Ma J."/>
        </authorList>
    </citation>
    <scope>NUCLEOTIDE SEQUENCE [LARGE SCALE GENOMIC DNA]</scope>
    <source>
        <strain evidence="2">CGMCC 4.1469</strain>
    </source>
</reference>
<name>A0ABW0KXL4_9BACT</name>
<keyword evidence="2" id="KW-1185">Reference proteome</keyword>
<dbReference type="RefSeq" id="WP_377172205.1">
    <property type="nucleotide sequence ID" value="NZ_JBHSMQ010000018.1"/>
</dbReference>
<dbReference type="EMBL" id="JBHSMQ010000018">
    <property type="protein sequence ID" value="MFC5458154.1"/>
    <property type="molecule type" value="Genomic_DNA"/>
</dbReference>
<proteinExistence type="predicted"/>
<dbReference type="Proteomes" id="UP001596052">
    <property type="component" value="Unassembled WGS sequence"/>
</dbReference>
<evidence type="ECO:0000313" key="2">
    <source>
        <dbReference type="Proteomes" id="UP001596052"/>
    </source>
</evidence>
<gene>
    <name evidence="1" type="ORF">ACFQDI_25010</name>
</gene>
<accession>A0ABW0KXL4</accession>
<protein>
    <submittedName>
        <fullName evidence="1">Uncharacterized protein</fullName>
    </submittedName>
</protein>
<organism evidence="1 2">
    <name type="scientific">Prosthecobacter fluviatilis</name>
    <dbReference type="NCBI Taxonomy" id="445931"/>
    <lineage>
        <taxon>Bacteria</taxon>
        <taxon>Pseudomonadati</taxon>
        <taxon>Verrucomicrobiota</taxon>
        <taxon>Verrucomicrobiia</taxon>
        <taxon>Verrucomicrobiales</taxon>
        <taxon>Verrucomicrobiaceae</taxon>
        <taxon>Prosthecobacter</taxon>
    </lineage>
</organism>
<evidence type="ECO:0000313" key="1">
    <source>
        <dbReference type="EMBL" id="MFC5458154.1"/>
    </source>
</evidence>
<sequence>MAEALSYSVAYLASVRRNDEDAADEDCETLDFMTAIVREASPAEIEAIRTASEEAIATLLQDPEPDHEFIQGYRDCIENLCNQTA</sequence>